<gene>
    <name evidence="15" type="primary">Cpep-1</name>
</gene>
<dbReference type="InterPro" id="IPR036990">
    <property type="entry name" value="M14A-like_propep"/>
</dbReference>
<dbReference type="AlphaFoldDB" id="C3UTD6"/>
<evidence type="ECO:0000256" key="11">
    <source>
        <dbReference type="ARBA" id="ARBA00069039"/>
    </source>
</evidence>
<dbReference type="Gene3D" id="3.30.70.340">
    <property type="entry name" value="Metallocarboxypeptidase-like"/>
    <property type="match status" value="1"/>
</dbReference>
<evidence type="ECO:0000313" key="15">
    <source>
        <dbReference type="EMBL" id="ACP18845.1"/>
    </source>
</evidence>
<feature type="signal peptide" evidence="13">
    <location>
        <begin position="1"/>
        <end position="16"/>
    </location>
</feature>
<comment type="cofactor">
    <cofactor evidence="1">
        <name>Zn(2+)</name>
        <dbReference type="ChEBI" id="CHEBI:29105"/>
    </cofactor>
</comment>
<dbReference type="GO" id="GO:0008270">
    <property type="term" value="F:zinc ion binding"/>
    <property type="evidence" value="ECO:0007669"/>
    <property type="project" value="InterPro"/>
</dbReference>
<keyword evidence="6 13" id="KW-0732">Signal</keyword>
<comment type="caution">
    <text evidence="12">Lacks conserved residue(s) required for the propagation of feature annotation.</text>
</comment>
<dbReference type="PANTHER" id="PTHR11705">
    <property type="entry name" value="PROTEASE FAMILY M14 CARBOXYPEPTIDASE A,B"/>
    <property type="match status" value="1"/>
</dbReference>
<evidence type="ECO:0000256" key="2">
    <source>
        <dbReference type="ARBA" id="ARBA00005988"/>
    </source>
</evidence>
<evidence type="ECO:0000256" key="4">
    <source>
        <dbReference type="ARBA" id="ARBA00022670"/>
    </source>
</evidence>
<evidence type="ECO:0000256" key="1">
    <source>
        <dbReference type="ARBA" id="ARBA00001947"/>
    </source>
</evidence>
<dbReference type="PANTHER" id="PTHR11705:SF153">
    <property type="entry name" value="ZINC CARBOXYPEPTIDASE A 1-LIKE PROTEIN"/>
    <property type="match status" value="1"/>
</dbReference>
<dbReference type="EMBL" id="FJ654724">
    <property type="protein sequence ID" value="ACP18845.1"/>
    <property type="molecule type" value="mRNA"/>
</dbReference>
<feature type="non-terminal residue" evidence="15">
    <location>
        <position position="169"/>
    </location>
</feature>
<dbReference type="Pfam" id="PF00246">
    <property type="entry name" value="Peptidase_M14"/>
    <property type="match status" value="1"/>
</dbReference>
<dbReference type="Pfam" id="PF02244">
    <property type="entry name" value="Propep_M14"/>
    <property type="match status" value="1"/>
</dbReference>
<dbReference type="FunFam" id="3.30.70.340:FF:000002">
    <property type="entry name" value="Carboxypeptidase A"/>
    <property type="match status" value="1"/>
</dbReference>
<evidence type="ECO:0000256" key="8">
    <source>
        <dbReference type="ARBA" id="ARBA00022833"/>
    </source>
</evidence>
<sequence>MKLFLVALLWIGCSSTAKVRYDNHTLYRFTPQDDRAVEALKRLERSRGYDFWTSANSVGVPMDVLVPPHKMVEVLEMAEASAVDREILMSNVQEQIDMEAGSFRAGGAFGWSSYHTLEEIHNWLRSLATKYPKIVTLVEAGRSYENRQVLGVKVSFGKATGQRQAVWID</sequence>
<evidence type="ECO:0000256" key="5">
    <source>
        <dbReference type="ARBA" id="ARBA00022723"/>
    </source>
</evidence>
<protein>
    <recommendedName>
        <fullName evidence="11">Zinc carboxypeptidase A 1</fullName>
    </recommendedName>
</protein>
<keyword evidence="5" id="KW-0479">Metal-binding</keyword>
<evidence type="ECO:0000256" key="12">
    <source>
        <dbReference type="PROSITE-ProRule" id="PRU01379"/>
    </source>
</evidence>
<keyword evidence="4" id="KW-0645">Protease</keyword>
<dbReference type="GO" id="GO:0006508">
    <property type="term" value="P:proteolysis"/>
    <property type="evidence" value="ECO:0007669"/>
    <property type="project" value="UniProtKB-KW"/>
</dbReference>
<evidence type="ECO:0000256" key="3">
    <source>
        <dbReference type="ARBA" id="ARBA00022645"/>
    </source>
</evidence>
<reference evidence="15" key="1">
    <citation type="journal article" date="2009" name="Insect Biochem. Mol. Biol.">
        <title>Pyrosequencing of the midgut transcriptome of the poplar leaf beetle Chrysomela tremulae reveals new gene families in Coleoptera.</title>
        <authorList>
            <person name="Pauchet Y."/>
            <person name="Wilkinson P."/>
            <person name="van Munster M."/>
            <person name="Augustin S."/>
            <person name="Pauron D."/>
            <person name="ffrench-Constant R.H."/>
        </authorList>
    </citation>
    <scope>NUCLEOTIDE SEQUENCE</scope>
    <source>
        <tissue evidence="15">Midgut</tissue>
    </source>
</reference>
<dbReference type="GO" id="GO:0005615">
    <property type="term" value="C:extracellular space"/>
    <property type="evidence" value="ECO:0007669"/>
    <property type="project" value="TreeGrafter"/>
</dbReference>
<dbReference type="SUPFAM" id="SSF54897">
    <property type="entry name" value="Protease propeptides/inhibitors"/>
    <property type="match status" value="1"/>
</dbReference>
<keyword evidence="8" id="KW-0862">Zinc</keyword>
<dbReference type="SUPFAM" id="SSF53187">
    <property type="entry name" value="Zn-dependent exopeptidases"/>
    <property type="match status" value="1"/>
</dbReference>
<dbReference type="Gene3D" id="3.40.630.10">
    <property type="entry name" value="Zn peptidases"/>
    <property type="match status" value="1"/>
</dbReference>
<evidence type="ECO:0000256" key="6">
    <source>
        <dbReference type="ARBA" id="ARBA00022729"/>
    </source>
</evidence>
<evidence type="ECO:0000256" key="7">
    <source>
        <dbReference type="ARBA" id="ARBA00022801"/>
    </source>
</evidence>
<comment type="similarity">
    <text evidence="2 12">Belongs to the peptidase M14 family.</text>
</comment>
<dbReference type="InterPro" id="IPR003146">
    <property type="entry name" value="M14A_act_pep"/>
</dbReference>
<proteinExistence type="evidence at transcript level"/>
<dbReference type="PROSITE" id="PS52035">
    <property type="entry name" value="PEPTIDASE_M14"/>
    <property type="match status" value="1"/>
</dbReference>
<accession>C3UTD6</accession>
<name>C3UTD6_CHRTR</name>
<organism evidence="15">
    <name type="scientific">Chrysomela tremula</name>
    <name type="common">Leaf beetle</name>
    <dbReference type="NCBI Taxonomy" id="63687"/>
    <lineage>
        <taxon>Eukaryota</taxon>
        <taxon>Metazoa</taxon>
        <taxon>Ecdysozoa</taxon>
        <taxon>Arthropoda</taxon>
        <taxon>Hexapoda</taxon>
        <taxon>Insecta</taxon>
        <taxon>Pterygota</taxon>
        <taxon>Neoptera</taxon>
        <taxon>Endopterygota</taxon>
        <taxon>Coleoptera</taxon>
        <taxon>Polyphaga</taxon>
        <taxon>Cucujiformia</taxon>
        <taxon>Chrysomeloidea</taxon>
        <taxon>Chrysomelidae</taxon>
        <taxon>Chrysomelinae</taxon>
        <taxon>Chrysomelini</taxon>
        <taxon>Chrysomela</taxon>
    </lineage>
</organism>
<keyword evidence="7" id="KW-0378">Hydrolase</keyword>
<keyword evidence="9" id="KW-0482">Metalloprotease</keyword>
<dbReference type="GO" id="GO:0004181">
    <property type="term" value="F:metallocarboxypeptidase activity"/>
    <property type="evidence" value="ECO:0007669"/>
    <property type="project" value="InterPro"/>
</dbReference>
<keyword evidence="3 15" id="KW-0121">Carboxypeptidase</keyword>
<dbReference type="InterPro" id="IPR000834">
    <property type="entry name" value="Peptidase_M14"/>
</dbReference>
<keyword evidence="10" id="KW-1015">Disulfide bond</keyword>
<evidence type="ECO:0000256" key="9">
    <source>
        <dbReference type="ARBA" id="ARBA00023049"/>
    </source>
</evidence>
<feature type="chain" id="PRO_5002933174" description="Zinc carboxypeptidase A 1" evidence="13">
    <location>
        <begin position="17"/>
        <end position="169"/>
    </location>
</feature>
<evidence type="ECO:0000259" key="14">
    <source>
        <dbReference type="PROSITE" id="PS52035"/>
    </source>
</evidence>
<evidence type="ECO:0000256" key="13">
    <source>
        <dbReference type="SAM" id="SignalP"/>
    </source>
</evidence>
<evidence type="ECO:0000256" key="10">
    <source>
        <dbReference type="ARBA" id="ARBA00023157"/>
    </source>
</evidence>
<feature type="domain" description="Peptidase M14" evidence="14">
    <location>
        <begin position="113"/>
        <end position="169"/>
    </location>
</feature>